<dbReference type="CDD" id="cd16833">
    <property type="entry name" value="YfiH"/>
    <property type="match status" value="1"/>
</dbReference>
<dbReference type="PANTHER" id="PTHR30616">
    <property type="entry name" value="UNCHARACTERIZED PROTEIN YFIH"/>
    <property type="match status" value="1"/>
</dbReference>
<dbReference type="Proteomes" id="UP000036958">
    <property type="component" value="Unassembled WGS sequence"/>
</dbReference>
<evidence type="ECO:0000256" key="10">
    <source>
        <dbReference type="RuleBase" id="RU361274"/>
    </source>
</evidence>
<evidence type="ECO:0000256" key="3">
    <source>
        <dbReference type="ARBA" id="ARBA00022679"/>
    </source>
</evidence>
<comment type="catalytic activity">
    <reaction evidence="7">
        <text>adenosine + H2O + H(+) = inosine + NH4(+)</text>
        <dbReference type="Rhea" id="RHEA:24408"/>
        <dbReference type="ChEBI" id="CHEBI:15377"/>
        <dbReference type="ChEBI" id="CHEBI:15378"/>
        <dbReference type="ChEBI" id="CHEBI:16335"/>
        <dbReference type="ChEBI" id="CHEBI:17596"/>
        <dbReference type="ChEBI" id="CHEBI:28938"/>
        <dbReference type="EC" id="3.5.4.4"/>
    </reaction>
    <physiologicalReaction direction="left-to-right" evidence="7">
        <dbReference type="Rhea" id="RHEA:24409"/>
    </physiologicalReaction>
</comment>
<comment type="caution">
    <text evidence="11">The sequence shown here is derived from an EMBL/GenBank/DDBJ whole genome shotgun (WGS) entry which is preliminary data.</text>
</comment>
<comment type="catalytic activity">
    <reaction evidence="1">
        <text>inosine + phosphate = alpha-D-ribose 1-phosphate + hypoxanthine</text>
        <dbReference type="Rhea" id="RHEA:27646"/>
        <dbReference type="ChEBI" id="CHEBI:17368"/>
        <dbReference type="ChEBI" id="CHEBI:17596"/>
        <dbReference type="ChEBI" id="CHEBI:43474"/>
        <dbReference type="ChEBI" id="CHEBI:57720"/>
        <dbReference type="EC" id="2.4.2.1"/>
    </reaction>
    <physiologicalReaction direction="left-to-right" evidence="1">
        <dbReference type="Rhea" id="RHEA:27647"/>
    </physiologicalReaction>
</comment>
<dbReference type="Gene3D" id="3.60.140.10">
    <property type="entry name" value="CNF1/YfiH-like putative cysteine hydrolases"/>
    <property type="match status" value="1"/>
</dbReference>
<evidence type="ECO:0000256" key="1">
    <source>
        <dbReference type="ARBA" id="ARBA00000553"/>
    </source>
</evidence>
<dbReference type="AlphaFoldDB" id="A0A0L8V9F2"/>
<keyword evidence="4" id="KW-0479">Metal-binding</keyword>
<comment type="catalytic activity">
    <reaction evidence="8">
        <text>adenosine + phosphate = alpha-D-ribose 1-phosphate + adenine</text>
        <dbReference type="Rhea" id="RHEA:27642"/>
        <dbReference type="ChEBI" id="CHEBI:16335"/>
        <dbReference type="ChEBI" id="CHEBI:16708"/>
        <dbReference type="ChEBI" id="CHEBI:43474"/>
        <dbReference type="ChEBI" id="CHEBI:57720"/>
        <dbReference type="EC" id="2.4.2.1"/>
    </reaction>
    <physiologicalReaction direction="left-to-right" evidence="8">
        <dbReference type="Rhea" id="RHEA:27643"/>
    </physiologicalReaction>
</comment>
<comment type="catalytic activity">
    <reaction evidence="9">
        <text>S-methyl-5'-thioadenosine + phosphate = 5-(methylsulfanyl)-alpha-D-ribose 1-phosphate + adenine</text>
        <dbReference type="Rhea" id="RHEA:11852"/>
        <dbReference type="ChEBI" id="CHEBI:16708"/>
        <dbReference type="ChEBI" id="CHEBI:17509"/>
        <dbReference type="ChEBI" id="CHEBI:43474"/>
        <dbReference type="ChEBI" id="CHEBI:58533"/>
        <dbReference type="EC" id="2.4.2.28"/>
    </reaction>
    <physiologicalReaction direction="left-to-right" evidence="9">
        <dbReference type="Rhea" id="RHEA:11853"/>
    </physiologicalReaction>
</comment>
<dbReference type="InterPro" id="IPR011324">
    <property type="entry name" value="Cytotoxic_necrot_fac-like_cat"/>
</dbReference>
<dbReference type="InterPro" id="IPR003730">
    <property type="entry name" value="Cu_polyphenol_OxRdtase"/>
</dbReference>
<dbReference type="GO" id="GO:0005507">
    <property type="term" value="F:copper ion binding"/>
    <property type="evidence" value="ECO:0007669"/>
    <property type="project" value="TreeGrafter"/>
</dbReference>
<keyword evidence="12" id="KW-1185">Reference proteome</keyword>
<dbReference type="GO" id="GO:0016787">
    <property type="term" value="F:hydrolase activity"/>
    <property type="evidence" value="ECO:0007669"/>
    <property type="project" value="UniProtKB-KW"/>
</dbReference>
<evidence type="ECO:0000256" key="5">
    <source>
        <dbReference type="ARBA" id="ARBA00022801"/>
    </source>
</evidence>
<evidence type="ECO:0000313" key="11">
    <source>
        <dbReference type="EMBL" id="KOH45069.1"/>
    </source>
</evidence>
<evidence type="ECO:0000256" key="9">
    <source>
        <dbReference type="ARBA" id="ARBA00049893"/>
    </source>
</evidence>
<reference evidence="12" key="1">
    <citation type="submission" date="2015-07" db="EMBL/GenBank/DDBJ databases">
        <title>Genome sequencing of Sunxiuqinia dokdonensis strain SK.</title>
        <authorList>
            <person name="Ahn S."/>
            <person name="Kim B.-C."/>
        </authorList>
    </citation>
    <scope>NUCLEOTIDE SEQUENCE [LARGE SCALE GENOMIC DNA]</scope>
    <source>
        <strain evidence="12">SK</strain>
    </source>
</reference>
<dbReference type="EMBL" id="LGIA01000149">
    <property type="protein sequence ID" value="KOH45069.1"/>
    <property type="molecule type" value="Genomic_DNA"/>
</dbReference>
<gene>
    <name evidence="11" type="ORF">NC99_21940</name>
</gene>
<proteinExistence type="inferred from homology"/>
<evidence type="ECO:0000256" key="8">
    <source>
        <dbReference type="ARBA" id="ARBA00048968"/>
    </source>
</evidence>
<keyword evidence="3" id="KW-0808">Transferase</keyword>
<dbReference type="PANTHER" id="PTHR30616:SF2">
    <property type="entry name" value="PURINE NUCLEOSIDE PHOSPHORYLASE LACC1"/>
    <property type="match status" value="1"/>
</dbReference>
<keyword evidence="6" id="KW-0862">Zinc</keyword>
<evidence type="ECO:0000256" key="7">
    <source>
        <dbReference type="ARBA" id="ARBA00047989"/>
    </source>
</evidence>
<dbReference type="PATRIC" id="fig|1409788.3.peg.2262"/>
<dbReference type="STRING" id="1409788.NC99_21940"/>
<evidence type="ECO:0000256" key="6">
    <source>
        <dbReference type="ARBA" id="ARBA00022833"/>
    </source>
</evidence>
<dbReference type="Pfam" id="PF02578">
    <property type="entry name" value="Cu-oxidase_4"/>
    <property type="match status" value="1"/>
</dbReference>
<organism evidence="11 12">
    <name type="scientific">Sunxiuqinia dokdonensis</name>
    <dbReference type="NCBI Taxonomy" id="1409788"/>
    <lineage>
        <taxon>Bacteria</taxon>
        <taxon>Pseudomonadati</taxon>
        <taxon>Bacteroidota</taxon>
        <taxon>Bacteroidia</taxon>
        <taxon>Marinilabiliales</taxon>
        <taxon>Prolixibacteraceae</taxon>
        <taxon>Sunxiuqinia</taxon>
    </lineage>
</organism>
<dbReference type="InterPro" id="IPR038371">
    <property type="entry name" value="Cu_polyphenol_OxRdtase_sf"/>
</dbReference>
<dbReference type="RefSeq" id="WP_053183172.1">
    <property type="nucleotide sequence ID" value="NZ_LGIA01000149.1"/>
</dbReference>
<dbReference type="GO" id="GO:0017061">
    <property type="term" value="F:S-methyl-5-thioadenosine phosphorylase activity"/>
    <property type="evidence" value="ECO:0007669"/>
    <property type="project" value="UniProtKB-EC"/>
</dbReference>
<keyword evidence="5" id="KW-0378">Hydrolase</keyword>
<dbReference type="OrthoDB" id="4279at2"/>
<accession>A0A0L8V9F2</accession>
<comment type="similarity">
    <text evidence="2 10">Belongs to the purine nucleoside phosphorylase YfiH/LACC1 family.</text>
</comment>
<dbReference type="SUPFAM" id="SSF64438">
    <property type="entry name" value="CNF1/YfiH-like putative cysteine hydrolases"/>
    <property type="match status" value="1"/>
</dbReference>
<name>A0A0L8V9F2_9BACT</name>
<protein>
    <recommendedName>
        <fullName evidence="10">Purine nucleoside phosphorylase</fullName>
    </recommendedName>
</protein>
<sequence length="256" mass="28246">MKKVEVQGKMFYQFKGLEVPGLVQFTSTRLGWGGDGLARFTGDRSEVYQPYRNELAQALKIKPAQLVFPRQVHGSKIEIVTGPISGDLPDTDALITSQSGLCICVQTADCVPILLYDPVQQVIAAVHAGWRGTASQIVSKTVHAMQLHFDSMPEDLVVGIGPSIHLHAYEVGDEVIQAVRESFDNHRELLKPSVVEGKAYFDLWEANKSLLISAGVPDEQIEVLGFCSYSHEELFYSARRDGINTGRMVSGLMLQK</sequence>
<evidence type="ECO:0000256" key="2">
    <source>
        <dbReference type="ARBA" id="ARBA00007353"/>
    </source>
</evidence>
<evidence type="ECO:0000256" key="4">
    <source>
        <dbReference type="ARBA" id="ARBA00022723"/>
    </source>
</evidence>
<dbReference type="NCBIfam" id="TIGR00726">
    <property type="entry name" value="peptidoglycan editing factor PgeF"/>
    <property type="match status" value="1"/>
</dbReference>
<evidence type="ECO:0000313" key="12">
    <source>
        <dbReference type="Proteomes" id="UP000036958"/>
    </source>
</evidence>